<name>A0A139KAW6_BACT4</name>
<dbReference type="EMBL" id="WCRW01000002">
    <property type="protein sequence ID" value="KAB4458079.1"/>
    <property type="molecule type" value="Genomic_DNA"/>
</dbReference>
<organism evidence="2 3">
    <name type="scientific">Bacteroides thetaiotaomicron</name>
    <dbReference type="NCBI Taxonomy" id="818"/>
    <lineage>
        <taxon>Bacteria</taxon>
        <taxon>Pseudomonadati</taxon>
        <taxon>Bacteroidota</taxon>
        <taxon>Bacteroidia</taxon>
        <taxon>Bacteroidales</taxon>
        <taxon>Bacteroidaceae</taxon>
        <taxon>Bacteroides</taxon>
    </lineage>
</organism>
<protein>
    <submittedName>
        <fullName evidence="2">Uncharacterized protein</fullName>
    </submittedName>
</protein>
<evidence type="ECO:0000313" key="3">
    <source>
        <dbReference type="Proteomes" id="UP000436825"/>
    </source>
</evidence>
<evidence type="ECO:0000256" key="1">
    <source>
        <dbReference type="SAM" id="MobiDB-lite"/>
    </source>
</evidence>
<sequence length="67" mass="7723">MEKNNKKAPSKGHGHRISDGNEGSYSIKLPSKREGSFQEKRKKDSDRCYDFTNDNVINPPKENTRKK</sequence>
<gene>
    <name evidence="2" type="ORF">GAN75_03100</name>
</gene>
<accession>A0A139KAW6</accession>
<dbReference type="RefSeq" id="WP_061473719.1">
    <property type="nucleotide sequence ID" value="NZ_CP072224.1"/>
</dbReference>
<reference evidence="2 3" key="1">
    <citation type="journal article" date="2019" name="Nat. Med.">
        <title>A library of human gut bacterial isolates paired with longitudinal multiomics data enables mechanistic microbiome research.</title>
        <authorList>
            <person name="Poyet M."/>
            <person name="Groussin M."/>
            <person name="Gibbons S.M."/>
            <person name="Avila-Pacheco J."/>
            <person name="Jiang X."/>
            <person name="Kearney S.M."/>
            <person name="Perrotta A.R."/>
            <person name="Berdy B."/>
            <person name="Zhao S."/>
            <person name="Lieberman T.D."/>
            <person name="Swanson P.K."/>
            <person name="Smith M."/>
            <person name="Roesemann S."/>
            <person name="Alexander J.E."/>
            <person name="Rich S.A."/>
            <person name="Livny J."/>
            <person name="Vlamakis H."/>
            <person name="Clish C."/>
            <person name="Bullock K."/>
            <person name="Deik A."/>
            <person name="Scott J."/>
            <person name="Pierce K.A."/>
            <person name="Xavier R.J."/>
            <person name="Alm E.J."/>
        </authorList>
    </citation>
    <scope>NUCLEOTIDE SEQUENCE [LARGE SCALE GENOMIC DNA]</scope>
    <source>
        <strain evidence="2 3">BIOML-A160</strain>
    </source>
</reference>
<dbReference type="AlphaFoldDB" id="A0A139KAW6"/>
<evidence type="ECO:0000313" key="2">
    <source>
        <dbReference type="EMBL" id="KAB4458079.1"/>
    </source>
</evidence>
<feature type="region of interest" description="Disordered" evidence="1">
    <location>
        <begin position="1"/>
        <end position="67"/>
    </location>
</feature>
<proteinExistence type="predicted"/>
<feature type="compositionally biased region" description="Basic and acidic residues" evidence="1">
    <location>
        <begin position="31"/>
        <end position="49"/>
    </location>
</feature>
<feature type="compositionally biased region" description="Basic residues" evidence="1">
    <location>
        <begin position="1"/>
        <end position="15"/>
    </location>
</feature>
<dbReference type="Proteomes" id="UP000436825">
    <property type="component" value="Unassembled WGS sequence"/>
</dbReference>
<comment type="caution">
    <text evidence="2">The sequence shown here is derived from an EMBL/GenBank/DDBJ whole genome shotgun (WGS) entry which is preliminary data.</text>
</comment>